<evidence type="ECO:0000256" key="4">
    <source>
        <dbReference type="ARBA" id="ARBA00023136"/>
    </source>
</evidence>
<reference evidence="11" key="1">
    <citation type="journal article" date="2014" name="Int. J. Syst. Evol. Microbiol.">
        <title>Complete genome sequence of Corynebacterium casei LMG S-19264T (=DSM 44701T), isolated from a smear-ripened cheese.</title>
        <authorList>
            <consortium name="US DOE Joint Genome Institute (JGI-PGF)"/>
            <person name="Walter F."/>
            <person name="Albersmeier A."/>
            <person name="Kalinowski J."/>
            <person name="Ruckert C."/>
        </authorList>
    </citation>
    <scope>NUCLEOTIDE SEQUENCE</scope>
    <source>
        <strain evidence="11">CGMCC 1.12921</strain>
    </source>
</reference>
<evidence type="ECO:0000259" key="8">
    <source>
        <dbReference type="Pfam" id="PF01957"/>
    </source>
</evidence>
<keyword evidence="12" id="KW-1185">Reference proteome</keyword>
<dbReference type="InterPro" id="IPR052165">
    <property type="entry name" value="Membrane_assoc_protease"/>
</dbReference>
<dbReference type="AlphaFoldDB" id="A0A8J2V6N8"/>
<dbReference type="Gene3D" id="3.90.226.10">
    <property type="entry name" value="2-enoyl-CoA Hydratase, Chain A, domain 1"/>
    <property type="match status" value="1"/>
</dbReference>
<keyword evidence="7" id="KW-0732">Signal</keyword>
<dbReference type="PANTHER" id="PTHR33507:SF4">
    <property type="entry name" value="NODULATION COMPETITIVENESS PROTEIN NFED"/>
    <property type="match status" value="1"/>
</dbReference>
<accession>A0A8J2V6N8</accession>
<evidence type="ECO:0000313" key="11">
    <source>
        <dbReference type="EMBL" id="GGD07498.1"/>
    </source>
</evidence>
<evidence type="ECO:0000256" key="7">
    <source>
        <dbReference type="SAM" id="SignalP"/>
    </source>
</evidence>
<feature type="transmembrane region" description="Helical" evidence="6">
    <location>
        <begin position="353"/>
        <end position="369"/>
    </location>
</feature>
<dbReference type="Pfam" id="PF24961">
    <property type="entry name" value="NfeD_membrane"/>
    <property type="match status" value="1"/>
</dbReference>
<dbReference type="PANTHER" id="PTHR33507">
    <property type="entry name" value="INNER MEMBRANE PROTEIN YBBJ"/>
    <property type="match status" value="1"/>
</dbReference>
<dbReference type="Pfam" id="PF25145">
    <property type="entry name" value="NfeD1b_N"/>
    <property type="match status" value="1"/>
</dbReference>
<feature type="compositionally biased region" description="Acidic residues" evidence="5">
    <location>
        <begin position="159"/>
        <end position="185"/>
    </location>
</feature>
<dbReference type="GO" id="GO:0016020">
    <property type="term" value="C:membrane"/>
    <property type="evidence" value="ECO:0007669"/>
    <property type="project" value="UniProtKB-SubCell"/>
</dbReference>
<sequence length="513" mass="53708">MGREVMVRKIWQYACLGMVAIGLASLLANAVPSLTAQPDNTGIILDLKGPVTPTSAEYLSREIALAGTNGTDLVIIEIDTPGGLVTSMMDIVKSILGSDVPVVTYVSPQGSRSASAGLYIMYSAHVSAMAPATNTGAATPVELGGGGGGEPFEPPVDTAPEEDDTGDSAPADDEAGEDVPADEEAAPSGDQAPASETPALANDDAMRAKVINDSVAYIRSLAEKRGRNADWAESAVRDAASVTANEALDLGVIDLVADDLDDLLAQIDGMVVETATGEVTISTADIQLTRVEPQFWEKILGFFADPNVAAILLSLGTLGITAEIWNPGSIFPGALGLLCLMLAFYSFSILPHNALFFGFMAVGVILIVLEAYTPTFGISGLAGLALFGSGLYFLFPDQFRISPVVIITILAFTGAFLAMVLIAIVRSRSHRPLTGAENIRKLEGSVVEWNNEKGTGLVLVDGETWKARSKAPLKAGDRIKVVEIDGLVLDVKPVQNNSASLSRFMPGLGSQNS</sequence>
<name>A0A8J2V6N8_9PROT</name>
<evidence type="ECO:0000313" key="12">
    <source>
        <dbReference type="Proteomes" id="UP000613582"/>
    </source>
</evidence>
<feature type="transmembrane region" description="Helical" evidence="6">
    <location>
        <begin position="330"/>
        <end position="347"/>
    </location>
</feature>
<dbReference type="InterPro" id="IPR029045">
    <property type="entry name" value="ClpP/crotonase-like_dom_sf"/>
</dbReference>
<evidence type="ECO:0000256" key="2">
    <source>
        <dbReference type="ARBA" id="ARBA00022692"/>
    </source>
</evidence>
<feature type="chain" id="PRO_5035234548" description="Nodulation protein NfeD" evidence="7">
    <location>
        <begin position="31"/>
        <end position="513"/>
    </location>
</feature>
<gene>
    <name evidence="11" type="ORF">GCM10011342_15380</name>
</gene>
<evidence type="ECO:0000259" key="10">
    <source>
        <dbReference type="Pfam" id="PF25145"/>
    </source>
</evidence>
<keyword evidence="4 6" id="KW-0472">Membrane</keyword>
<keyword evidence="2 6" id="KW-0812">Transmembrane</keyword>
<dbReference type="Proteomes" id="UP000613582">
    <property type="component" value="Unassembled WGS sequence"/>
</dbReference>
<evidence type="ECO:0000259" key="9">
    <source>
        <dbReference type="Pfam" id="PF24961"/>
    </source>
</evidence>
<evidence type="ECO:0000256" key="6">
    <source>
        <dbReference type="SAM" id="Phobius"/>
    </source>
</evidence>
<dbReference type="InterPro" id="IPR012340">
    <property type="entry name" value="NA-bd_OB-fold"/>
</dbReference>
<feature type="domain" description="NfeD-like C-terminal" evidence="8">
    <location>
        <begin position="444"/>
        <end position="493"/>
    </location>
</feature>
<evidence type="ECO:0008006" key="13">
    <source>
        <dbReference type="Google" id="ProtNLM"/>
    </source>
</evidence>
<evidence type="ECO:0000256" key="1">
    <source>
        <dbReference type="ARBA" id="ARBA00004141"/>
    </source>
</evidence>
<comment type="subcellular location">
    <subcellularLocation>
        <location evidence="1">Membrane</location>
        <topology evidence="1">Multi-pass membrane protein</topology>
    </subcellularLocation>
</comment>
<feature type="transmembrane region" description="Helical" evidence="6">
    <location>
        <begin position="401"/>
        <end position="425"/>
    </location>
</feature>
<comment type="caution">
    <text evidence="11">The sequence shown here is derived from an EMBL/GenBank/DDBJ whole genome shotgun (WGS) entry which is preliminary data.</text>
</comment>
<feature type="transmembrane region" description="Helical" evidence="6">
    <location>
        <begin position="376"/>
        <end position="395"/>
    </location>
</feature>
<dbReference type="Gene3D" id="2.40.50.140">
    <property type="entry name" value="Nucleic acid-binding proteins"/>
    <property type="match status" value="1"/>
</dbReference>
<dbReference type="InterPro" id="IPR056738">
    <property type="entry name" value="NfeD1b_N"/>
</dbReference>
<dbReference type="CDD" id="cd07020">
    <property type="entry name" value="Clp_protease_NfeD_1"/>
    <property type="match status" value="1"/>
</dbReference>
<dbReference type="InterPro" id="IPR056739">
    <property type="entry name" value="NfeD_membrane"/>
</dbReference>
<feature type="domain" description="NfeD1b N-terminal" evidence="10">
    <location>
        <begin position="51"/>
        <end position="146"/>
    </location>
</feature>
<feature type="region of interest" description="Disordered" evidence="5">
    <location>
        <begin position="137"/>
        <end position="204"/>
    </location>
</feature>
<evidence type="ECO:0000256" key="5">
    <source>
        <dbReference type="SAM" id="MobiDB-lite"/>
    </source>
</evidence>
<protein>
    <recommendedName>
        <fullName evidence="13">Nodulation protein NfeD</fullName>
    </recommendedName>
</protein>
<dbReference type="InterPro" id="IPR002810">
    <property type="entry name" value="NfeD-like_C"/>
</dbReference>
<dbReference type="EMBL" id="BMGH01000001">
    <property type="protein sequence ID" value="GGD07498.1"/>
    <property type="molecule type" value="Genomic_DNA"/>
</dbReference>
<evidence type="ECO:0000256" key="3">
    <source>
        <dbReference type="ARBA" id="ARBA00022989"/>
    </source>
</evidence>
<keyword evidence="3 6" id="KW-1133">Transmembrane helix</keyword>
<feature type="domain" description="NfeD integral membrane" evidence="9">
    <location>
        <begin position="307"/>
        <end position="421"/>
    </location>
</feature>
<feature type="signal peptide" evidence="7">
    <location>
        <begin position="1"/>
        <end position="30"/>
    </location>
</feature>
<reference evidence="11" key="2">
    <citation type="submission" date="2020-09" db="EMBL/GenBank/DDBJ databases">
        <authorList>
            <person name="Sun Q."/>
            <person name="Zhou Y."/>
        </authorList>
    </citation>
    <scope>NUCLEOTIDE SEQUENCE</scope>
    <source>
        <strain evidence="11">CGMCC 1.12921</strain>
    </source>
</reference>
<dbReference type="SUPFAM" id="SSF141322">
    <property type="entry name" value="NfeD domain-like"/>
    <property type="match status" value="1"/>
</dbReference>
<dbReference type="Pfam" id="PF01957">
    <property type="entry name" value="NfeD"/>
    <property type="match status" value="1"/>
</dbReference>
<organism evidence="11 12">
    <name type="scientific">Aquisalinus flavus</name>
    <dbReference type="NCBI Taxonomy" id="1526572"/>
    <lineage>
        <taxon>Bacteria</taxon>
        <taxon>Pseudomonadati</taxon>
        <taxon>Pseudomonadota</taxon>
        <taxon>Alphaproteobacteria</taxon>
        <taxon>Parvularculales</taxon>
        <taxon>Parvularculaceae</taxon>
        <taxon>Aquisalinus</taxon>
    </lineage>
</organism>
<dbReference type="SUPFAM" id="SSF52096">
    <property type="entry name" value="ClpP/crotonase"/>
    <property type="match status" value="1"/>
</dbReference>
<proteinExistence type="predicted"/>